<evidence type="ECO:0000313" key="2">
    <source>
        <dbReference type="Proteomes" id="UP000245711"/>
    </source>
</evidence>
<name>A0A2S2BX03_9NOCA</name>
<dbReference type="Pfam" id="PF05534">
    <property type="entry name" value="HicB"/>
    <property type="match status" value="1"/>
</dbReference>
<sequence>MNLDSYVARLRDDLTAAAALGDDRTRDTAAALAAAVEPATRLLLLSALTEFAGEVSTSLESQTVKVRLEGTEVGVDIARTTATAAGAEDKNTTTAEDISAAFDDATGDISRVTLRLMDQIKSKAEEAASQNGVSLNSWVSQAVQGALKDHMRRNLGNNF</sequence>
<dbReference type="AlphaFoldDB" id="A0A2S2BX03"/>
<dbReference type="InterPro" id="IPR010985">
    <property type="entry name" value="Ribbon_hlx_hlx"/>
</dbReference>
<dbReference type="EMBL" id="CP021354">
    <property type="protein sequence ID" value="AWK73099.1"/>
    <property type="molecule type" value="Genomic_DNA"/>
</dbReference>
<proteinExistence type="predicted"/>
<accession>A0A2S2BX03</accession>
<gene>
    <name evidence="1" type="ORF">CBI38_17590</name>
</gene>
<dbReference type="KEGG" id="roz:CBI38_17590"/>
<evidence type="ECO:0008006" key="3">
    <source>
        <dbReference type="Google" id="ProtNLM"/>
    </source>
</evidence>
<evidence type="ECO:0000313" key="1">
    <source>
        <dbReference type="EMBL" id="AWK73099.1"/>
    </source>
</evidence>
<dbReference type="GO" id="GO:0006355">
    <property type="term" value="P:regulation of DNA-templated transcription"/>
    <property type="evidence" value="ECO:0007669"/>
    <property type="project" value="InterPro"/>
</dbReference>
<protein>
    <recommendedName>
        <fullName evidence="3">HicB family protein</fullName>
    </recommendedName>
</protein>
<organism evidence="1 2">
    <name type="scientific">Rhodococcus oxybenzonivorans</name>
    <dbReference type="NCBI Taxonomy" id="1990687"/>
    <lineage>
        <taxon>Bacteria</taxon>
        <taxon>Bacillati</taxon>
        <taxon>Actinomycetota</taxon>
        <taxon>Actinomycetes</taxon>
        <taxon>Mycobacteriales</taxon>
        <taxon>Nocardiaceae</taxon>
        <taxon>Rhodococcus</taxon>
    </lineage>
</organism>
<dbReference type="RefSeq" id="WP_109330795.1">
    <property type="nucleotide sequence ID" value="NZ_CP021354.1"/>
</dbReference>
<dbReference type="Gene3D" id="1.10.1220.10">
    <property type="entry name" value="Met repressor-like"/>
    <property type="match status" value="1"/>
</dbReference>
<dbReference type="SUPFAM" id="SSF47598">
    <property type="entry name" value="Ribbon-helix-helix"/>
    <property type="match status" value="1"/>
</dbReference>
<keyword evidence="2" id="KW-1185">Reference proteome</keyword>
<dbReference type="InterPro" id="IPR008651">
    <property type="entry name" value="Uncharacterised_HicB"/>
</dbReference>
<dbReference type="OrthoDB" id="5193907at2"/>
<dbReference type="InterPro" id="IPR013321">
    <property type="entry name" value="Arc_rbn_hlx_hlx"/>
</dbReference>
<dbReference type="Proteomes" id="UP000245711">
    <property type="component" value="Chromosome"/>
</dbReference>
<reference evidence="1 2" key="1">
    <citation type="submission" date="2017-05" db="EMBL/GenBank/DDBJ databases">
        <title>Isolation of Rhodococcus sp. S2-17 biodegrading of BP-3.</title>
        <authorList>
            <person name="Lee Y."/>
            <person name="Kim K.H."/>
            <person name="Chun B.H."/>
            <person name="Jung H.S."/>
            <person name="Jeon C.O."/>
        </authorList>
    </citation>
    <scope>NUCLEOTIDE SEQUENCE [LARGE SCALE GENOMIC DNA]</scope>
    <source>
        <strain evidence="1 2">S2-17</strain>
    </source>
</reference>